<accession>A0ABR9ZU33</accession>
<dbReference type="InterPro" id="IPR050957">
    <property type="entry name" value="BMP_lipoprotein"/>
</dbReference>
<dbReference type="Pfam" id="PF02608">
    <property type="entry name" value="Bmp"/>
    <property type="match status" value="1"/>
</dbReference>
<evidence type="ECO:0000256" key="5">
    <source>
        <dbReference type="ARBA" id="ARBA00023136"/>
    </source>
</evidence>
<gene>
    <name evidence="10" type="ORF">ISU02_09675</name>
</gene>
<keyword evidence="6" id="KW-0449">Lipoprotein</keyword>
<feature type="signal peptide" evidence="8">
    <location>
        <begin position="1"/>
        <end position="25"/>
    </location>
</feature>
<comment type="similarity">
    <text evidence="2">Belongs to the BMP lipoprotein family.</text>
</comment>
<protein>
    <submittedName>
        <fullName evidence="10">BMP family ABC transporter substrate-binding protein</fullName>
    </submittedName>
</protein>
<feature type="region of interest" description="Disordered" evidence="7">
    <location>
        <begin position="25"/>
        <end position="46"/>
    </location>
</feature>
<evidence type="ECO:0000256" key="7">
    <source>
        <dbReference type="SAM" id="MobiDB-lite"/>
    </source>
</evidence>
<comment type="caution">
    <text evidence="10">The sequence shown here is derived from an EMBL/GenBank/DDBJ whole genome shotgun (WGS) entry which is preliminary data.</text>
</comment>
<dbReference type="InterPro" id="IPR028082">
    <property type="entry name" value="Peripla_BP_I"/>
</dbReference>
<feature type="chain" id="PRO_5047013956" evidence="8">
    <location>
        <begin position="26"/>
        <end position="387"/>
    </location>
</feature>
<evidence type="ECO:0000256" key="8">
    <source>
        <dbReference type="SAM" id="SignalP"/>
    </source>
</evidence>
<evidence type="ECO:0000256" key="6">
    <source>
        <dbReference type="ARBA" id="ARBA00023288"/>
    </source>
</evidence>
<dbReference type="RefSeq" id="WP_194701624.1">
    <property type="nucleotide sequence ID" value="NZ_JADKNH010000005.1"/>
</dbReference>
<evidence type="ECO:0000256" key="2">
    <source>
        <dbReference type="ARBA" id="ARBA00008610"/>
    </source>
</evidence>
<name>A0ABR9ZU33_9FIRM</name>
<keyword evidence="3" id="KW-1003">Cell membrane</keyword>
<keyword evidence="5" id="KW-0472">Membrane</keyword>
<evidence type="ECO:0000256" key="1">
    <source>
        <dbReference type="ARBA" id="ARBA00004193"/>
    </source>
</evidence>
<dbReference type="InterPro" id="IPR003760">
    <property type="entry name" value="PnrA-like"/>
</dbReference>
<dbReference type="Gene3D" id="3.40.50.2300">
    <property type="match status" value="2"/>
</dbReference>
<evidence type="ECO:0000256" key="4">
    <source>
        <dbReference type="ARBA" id="ARBA00022729"/>
    </source>
</evidence>
<organism evidence="10 11">
    <name type="scientific">Fusibacter ferrireducens</name>
    <dbReference type="NCBI Taxonomy" id="2785058"/>
    <lineage>
        <taxon>Bacteria</taxon>
        <taxon>Bacillati</taxon>
        <taxon>Bacillota</taxon>
        <taxon>Clostridia</taxon>
        <taxon>Eubacteriales</taxon>
        <taxon>Eubacteriales Family XII. Incertae Sedis</taxon>
        <taxon>Fusibacter</taxon>
    </lineage>
</organism>
<reference evidence="10 11" key="1">
    <citation type="submission" date="2020-11" db="EMBL/GenBank/DDBJ databases">
        <title>Fusibacter basophilias sp. nov.</title>
        <authorList>
            <person name="Qiu D."/>
        </authorList>
    </citation>
    <scope>NUCLEOTIDE SEQUENCE [LARGE SCALE GENOMIC DNA]</scope>
    <source>
        <strain evidence="10 11">Q10-2</strain>
    </source>
</reference>
<dbReference type="CDD" id="cd19964">
    <property type="entry name" value="PBP1_BMP-like"/>
    <property type="match status" value="1"/>
</dbReference>
<dbReference type="Proteomes" id="UP000614200">
    <property type="component" value="Unassembled WGS sequence"/>
</dbReference>
<sequence>MKKILSMILVLALATVMVACGSKSAAPAPEATPAETSSEATAPETAPAEVTKIVLLVSGSLGDKSFHDSSQAGMDMIKEKYGDKVELKTIEMGSDKTKFIPTLEDVSDEDWDIIVTGTFHMKEPVEEVAPLYPDKTYVLFDTAVDYEGIEGLDNVYSITYKQNEAGFLAGAFAAQMTTMTDIDNINPDKKIGFLGAMDIPVVNDFLVGYIEGAKYIDEDMKVDISYIDSYSDAAKGKELALIQYQNQGVDIGFNVAGRAGLGQIEAANEANCYAIGVDSDQAALFADSPEKAARIFTSALKRVDNSLLRTADMYFEGTLPLGKAEEIGLENNGVGLAPYDPSTSVVPQAVVDKVEDLKQQVIDGTIVVPSAIGMDSDTLSAIKASVQ</sequence>
<evidence type="ECO:0000313" key="10">
    <source>
        <dbReference type="EMBL" id="MBF4693390.1"/>
    </source>
</evidence>
<dbReference type="SUPFAM" id="SSF53822">
    <property type="entry name" value="Periplasmic binding protein-like I"/>
    <property type="match status" value="1"/>
</dbReference>
<evidence type="ECO:0000259" key="9">
    <source>
        <dbReference type="Pfam" id="PF02608"/>
    </source>
</evidence>
<evidence type="ECO:0000256" key="3">
    <source>
        <dbReference type="ARBA" id="ARBA00022475"/>
    </source>
</evidence>
<proteinExistence type="inferred from homology"/>
<evidence type="ECO:0000313" key="11">
    <source>
        <dbReference type="Proteomes" id="UP000614200"/>
    </source>
</evidence>
<dbReference type="PROSITE" id="PS51257">
    <property type="entry name" value="PROKAR_LIPOPROTEIN"/>
    <property type="match status" value="1"/>
</dbReference>
<feature type="domain" description="ABC transporter substrate-binding protein PnrA-like" evidence="9">
    <location>
        <begin position="51"/>
        <end position="370"/>
    </location>
</feature>
<comment type="subcellular location">
    <subcellularLocation>
        <location evidence="1">Cell membrane</location>
        <topology evidence="1">Lipid-anchor</topology>
    </subcellularLocation>
</comment>
<keyword evidence="4 8" id="KW-0732">Signal</keyword>
<keyword evidence="11" id="KW-1185">Reference proteome</keyword>
<dbReference type="PANTHER" id="PTHR34296">
    <property type="entry name" value="TRANSCRIPTIONAL ACTIVATOR PROTEIN MED"/>
    <property type="match status" value="1"/>
</dbReference>
<dbReference type="EMBL" id="JADKNH010000005">
    <property type="protein sequence ID" value="MBF4693390.1"/>
    <property type="molecule type" value="Genomic_DNA"/>
</dbReference>
<dbReference type="PANTHER" id="PTHR34296:SF2">
    <property type="entry name" value="ABC TRANSPORTER GUANOSINE-BINDING PROTEIN NUPN"/>
    <property type="match status" value="1"/>
</dbReference>